<protein>
    <submittedName>
        <fullName evidence="1">Uncharacterized protein</fullName>
    </submittedName>
</protein>
<organism evidence="1 2">
    <name type="scientific">Nocardioides eburneus</name>
    <dbReference type="NCBI Taxonomy" id="3231482"/>
    <lineage>
        <taxon>Bacteria</taxon>
        <taxon>Bacillati</taxon>
        <taxon>Actinomycetota</taxon>
        <taxon>Actinomycetes</taxon>
        <taxon>Propionibacteriales</taxon>
        <taxon>Nocardioidaceae</taxon>
        <taxon>Nocardioides</taxon>
    </lineage>
</organism>
<name>A0ABV3SVJ9_9ACTN</name>
<dbReference type="RefSeq" id="WP_367990631.1">
    <property type="nucleotide sequence ID" value="NZ_JBFPJR010000001.1"/>
</dbReference>
<comment type="caution">
    <text evidence="1">The sequence shown here is derived from an EMBL/GenBank/DDBJ whole genome shotgun (WGS) entry which is preliminary data.</text>
</comment>
<sequence length="42" mass="4294">MLVTEASSSAALLALGQQETAFLVGVGVNSEVQVQRPQVHGA</sequence>
<dbReference type="EMBL" id="JBFPJR010000001">
    <property type="protein sequence ID" value="MEX0426055.1"/>
    <property type="molecule type" value="Genomic_DNA"/>
</dbReference>
<accession>A0ABV3SVJ9</accession>
<evidence type="ECO:0000313" key="2">
    <source>
        <dbReference type="Proteomes" id="UP001556631"/>
    </source>
</evidence>
<reference evidence="1 2" key="1">
    <citation type="submission" date="2024-07" db="EMBL/GenBank/DDBJ databases">
        <authorList>
            <person name="Lee S."/>
            <person name="Kang M."/>
        </authorList>
    </citation>
    <scope>NUCLEOTIDE SEQUENCE [LARGE SCALE GENOMIC DNA]</scope>
    <source>
        <strain evidence="1 2">DS6</strain>
    </source>
</reference>
<gene>
    <name evidence="1" type="ORF">AB3X52_00370</name>
</gene>
<dbReference type="Proteomes" id="UP001556631">
    <property type="component" value="Unassembled WGS sequence"/>
</dbReference>
<keyword evidence="2" id="KW-1185">Reference proteome</keyword>
<evidence type="ECO:0000313" key="1">
    <source>
        <dbReference type="EMBL" id="MEX0426055.1"/>
    </source>
</evidence>
<proteinExistence type="predicted"/>